<dbReference type="GO" id="GO:0006281">
    <property type="term" value="P:DNA repair"/>
    <property type="evidence" value="ECO:0007669"/>
    <property type="project" value="TreeGrafter"/>
</dbReference>
<dbReference type="Proteomes" id="UP000343317">
    <property type="component" value="Unassembled WGS sequence"/>
</dbReference>
<dbReference type="SFLD" id="SFLDS00003">
    <property type="entry name" value="Haloacid_Dehalogenase"/>
    <property type="match status" value="1"/>
</dbReference>
<dbReference type="GO" id="GO:0008967">
    <property type="term" value="F:phosphoglycolate phosphatase activity"/>
    <property type="evidence" value="ECO:0007669"/>
    <property type="project" value="UniProtKB-EC"/>
</dbReference>
<comment type="catalytic activity">
    <reaction evidence="1">
        <text>2-phosphoglycolate + H2O = glycolate + phosphate</text>
        <dbReference type="Rhea" id="RHEA:14369"/>
        <dbReference type="ChEBI" id="CHEBI:15377"/>
        <dbReference type="ChEBI" id="CHEBI:29805"/>
        <dbReference type="ChEBI" id="CHEBI:43474"/>
        <dbReference type="ChEBI" id="CHEBI:58033"/>
        <dbReference type="EC" id="3.1.3.18"/>
    </reaction>
</comment>
<proteinExistence type="predicted"/>
<dbReference type="PRINTS" id="PR00413">
    <property type="entry name" value="HADHALOGNASE"/>
</dbReference>
<comment type="function">
    <text evidence="10">Specifically catalyzes the dephosphorylation of 2-phosphoglycolate. Is involved in the dissimilation of the intracellular 2-phosphoglycolate formed during the DNA repair of 3'-phosphoglycolate ends, a major class of DNA lesions induced by oxidative stress.</text>
</comment>
<keyword evidence="7" id="KW-0378">Hydrolase</keyword>
<dbReference type="GO" id="GO:0005829">
    <property type="term" value="C:cytosol"/>
    <property type="evidence" value="ECO:0007669"/>
    <property type="project" value="TreeGrafter"/>
</dbReference>
<reference evidence="11 12" key="1">
    <citation type="submission" date="2019-08" db="EMBL/GenBank/DDBJ databases">
        <authorList>
            <person name="Peeters C."/>
        </authorList>
    </citation>
    <scope>NUCLEOTIDE SEQUENCE [LARGE SCALE GENOMIC DNA]</scope>
    <source>
        <strain evidence="11 12">LMG 31112</strain>
    </source>
</reference>
<keyword evidence="9" id="KW-0119">Carbohydrate metabolism</keyword>
<evidence type="ECO:0000256" key="8">
    <source>
        <dbReference type="ARBA" id="ARBA00022842"/>
    </source>
</evidence>
<dbReference type="GO" id="GO:0046872">
    <property type="term" value="F:metal ion binding"/>
    <property type="evidence" value="ECO:0007669"/>
    <property type="project" value="UniProtKB-KW"/>
</dbReference>
<gene>
    <name evidence="11" type="ORF">PHO31112_00865</name>
</gene>
<dbReference type="PANTHER" id="PTHR43434">
    <property type="entry name" value="PHOSPHOGLYCOLATE PHOSPHATASE"/>
    <property type="match status" value="1"/>
</dbReference>
<dbReference type="AlphaFoldDB" id="A0A5E4SPS7"/>
<accession>A0A5E4SPS7</accession>
<dbReference type="InterPro" id="IPR041492">
    <property type="entry name" value="HAD_2"/>
</dbReference>
<keyword evidence="8" id="KW-0460">Magnesium</keyword>
<keyword evidence="6" id="KW-0479">Metal-binding</keyword>
<evidence type="ECO:0000256" key="1">
    <source>
        <dbReference type="ARBA" id="ARBA00000830"/>
    </source>
</evidence>
<dbReference type="InterPro" id="IPR036412">
    <property type="entry name" value="HAD-like_sf"/>
</dbReference>
<keyword evidence="12" id="KW-1185">Reference proteome</keyword>
<dbReference type="InterPro" id="IPR050155">
    <property type="entry name" value="HAD-like_hydrolase_sf"/>
</dbReference>
<dbReference type="EC" id="3.1.3.18" evidence="4"/>
<dbReference type="SFLD" id="SFLDG01129">
    <property type="entry name" value="C1.5:_HAD__Beta-PGM__Phosphata"/>
    <property type="match status" value="1"/>
</dbReference>
<dbReference type="InterPro" id="IPR023214">
    <property type="entry name" value="HAD_sf"/>
</dbReference>
<evidence type="ECO:0000256" key="3">
    <source>
        <dbReference type="ARBA" id="ARBA00011233"/>
    </source>
</evidence>
<name>A0A5E4SPS7_9BURK</name>
<evidence type="ECO:0000256" key="4">
    <source>
        <dbReference type="ARBA" id="ARBA00013078"/>
    </source>
</evidence>
<dbReference type="SUPFAM" id="SSF56784">
    <property type="entry name" value="HAD-like"/>
    <property type="match status" value="1"/>
</dbReference>
<dbReference type="EMBL" id="CABPSM010000002">
    <property type="protein sequence ID" value="VVD76354.1"/>
    <property type="molecule type" value="Genomic_DNA"/>
</dbReference>
<evidence type="ECO:0000256" key="6">
    <source>
        <dbReference type="ARBA" id="ARBA00022723"/>
    </source>
</evidence>
<dbReference type="Pfam" id="PF13419">
    <property type="entry name" value="HAD_2"/>
    <property type="match status" value="1"/>
</dbReference>
<evidence type="ECO:0000256" key="5">
    <source>
        <dbReference type="ARBA" id="ARBA00022567"/>
    </source>
</evidence>
<keyword evidence="5" id="KW-0113">Calvin cycle</keyword>
<organism evidence="11 12">
    <name type="scientific">Pandoraea horticolens</name>
    <dbReference type="NCBI Taxonomy" id="2508298"/>
    <lineage>
        <taxon>Bacteria</taxon>
        <taxon>Pseudomonadati</taxon>
        <taxon>Pseudomonadota</taxon>
        <taxon>Betaproteobacteria</taxon>
        <taxon>Burkholderiales</taxon>
        <taxon>Burkholderiaceae</taxon>
        <taxon>Pandoraea</taxon>
    </lineage>
</organism>
<evidence type="ECO:0000256" key="10">
    <source>
        <dbReference type="ARBA" id="ARBA00059247"/>
    </source>
</evidence>
<dbReference type="SFLD" id="SFLDG01135">
    <property type="entry name" value="C1.5.6:_HAD__Beta-PGM__Phospha"/>
    <property type="match status" value="1"/>
</dbReference>
<dbReference type="InterPro" id="IPR023198">
    <property type="entry name" value="PGP-like_dom2"/>
</dbReference>
<evidence type="ECO:0000256" key="7">
    <source>
        <dbReference type="ARBA" id="ARBA00022801"/>
    </source>
</evidence>
<evidence type="ECO:0000313" key="11">
    <source>
        <dbReference type="EMBL" id="VVD76354.1"/>
    </source>
</evidence>
<comment type="pathway">
    <text evidence="2">Organic acid metabolism; glycolate biosynthesis; glycolate from 2-phosphoglycolate: step 1/1.</text>
</comment>
<dbReference type="Gene3D" id="1.10.150.240">
    <property type="entry name" value="Putative phosphatase, domain 2"/>
    <property type="match status" value="1"/>
</dbReference>
<evidence type="ECO:0000256" key="2">
    <source>
        <dbReference type="ARBA" id="ARBA00004818"/>
    </source>
</evidence>
<dbReference type="NCBIfam" id="TIGR01549">
    <property type="entry name" value="HAD-SF-IA-v1"/>
    <property type="match status" value="1"/>
</dbReference>
<evidence type="ECO:0000256" key="9">
    <source>
        <dbReference type="ARBA" id="ARBA00023277"/>
    </source>
</evidence>
<sequence length="244" mass="25143">MPDMFEPPSRVPTDSPGTALRLLNGNVRAVLFDLDGTLADTAPDLVAAVNKVRTDRGLPPGAYETLRLQASHGARGLIGSAFGVGPDDAAFPSLRDAFLANYEAALCVESQLFDGIPALLAALAERAVLWGIVTNKAARLTNPLVRLLGLADGAACVVSGDTTPHSKPHPAPLLYAAERIGVAPAQIVYVGDDLRDIQAGKAAGMATVAAAYGYCGDSLAPAQWQADAVVERAGAIAPLVMPPA</sequence>
<comment type="subunit">
    <text evidence="3">Homotrimer.</text>
</comment>
<protein>
    <recommendedName>
        <fullName evidence="4">phosphoglycolate phosphatase</fullName>
        <ecNumber evidence="4">3.1.3.18</ecNumber>
    </recommendedName>
</protein>
<dbReference type="Gene3D" id="3.40.50.1000">
    <property type="entry name" value="HAD superfamily/HAD-like"/>
    <property type="match status" value="1"/>
</dbReference>
<dbReference type="InterPro" id="IPR006439">
    <property type="entry name" value="HAD-SF_hydro_IA"/>
</dbReference>
<dbReference type="FunFam" id="3.40.50.1000:FF:000022">
    <property type="entry name" value="Phosphoglycolate phosphatase"/>
    <property type="match status" value="1"/>
</dbReference>
<dbReference type="NCBIfam" id="TIGR01509">
    <property type="entry name" value="HAD-SF-IA-v3"/>
    <property type="match status" value="1"/>
</dbReference>
<dbReference type="GO" id="GO:0019253">
    <property type="term" value="P:reductive pentose-phosphate cycle"/>
    <property type="evidence" value="ECO:0007669"/>
    <property type="project" value="UniProtKB-KW"/>
</dbReference>
<evidence type="ECO:0000313" key="12">
    <source>
        <dbReference type="Proteomes" id="UP000343317"/>
    </source>
</evidence>
<dbReference type="PANTHER" id="PTHR43434:SF23">
    <property type="entry name" value="PHOSPHOGLYCOLATE PHOSPHATASE"/>
    <property type="match status" value="1"/>
</dbReference>